<dbReference type="GO" id="GO:0046417">
    <property type="term" value="P:chorismate metabolic process"/>
    <property type="evidence" value="ECO:0007669"/>
    <property type="project" value="TreeGrafter"/>
</dbReference>
<proteinExistence type="predicted"/>
<dbReference type="InterPro" id="IPR035959">
    <property type="entry name" value="RutC-like_sf"/>
</dbReference>
<dbReference type="Proteomes" id="UP000177876">
    <property type="component" value="Unassembled WGS sequence"/>
</dbReference>
<keyword evidence="3" id="KW-0413">Isomerase</keyword>
<dbReference type="PANTHER" id="PTHR21164">
    <property type="entry name" value="CHORISMATE MUTASE"/>
    <property type="match status" value="1"/>
</dbReference>
<comment type="catalytic activity">
    <reaction evidence="3">
        <text>chorismate = prephenate</text>
        <dbReference type="Rhea" id="RHEA:13897"/>
        <dbReference type="ChEBI" id="CHEBI:29748"/>
        <dbReference type="ChEBI" id="CHEBI:29934"/>
        <dbReference type="EC" id="5.4.99.5"/>
    </reaction>
</comment>
<feature type="binding site" evidence="2">
    <location>
        <position position="7"/>
    </location>
    <ligand>
        <name>prephenate</name>
        <dbReference type="ChEBI" id="CHEBI:29934"/>
    </ligand>
</feature>
<evidence type="ECO:0000256" key="3">
    <source>
        <dbReference type="PROSITE-ProRule" id="PRU00514"/>
    </source>
</evidence>
<dbReference type="CDD" id="cd02185">
    <property type="entry name" value="AroH"/>
    <property type="match status" value="1"/>
</dbReference>
<accession>A0A1F2WTH1</accession>
<gene>
    <name evidence="4" type="ORF">A2Y75_02235</name>
</gene>
<dbReference type="Gene3D" id="3.30.1330.40">
    <property type="entry name" value="RutC-like"/>
    <property type="match status" value="1"/>
</dbReference>
<dbReference type="PROSITE" id="PS51167">
    <property type="entry name" value="CHORISMATE_MUT_1"/>
    <property type="match status" value="1"/>
</dbReference>
<sequence length="120" mass="13769">MQLRALRGAILCREDTKEEVTERTAQLLREMIQRNDVSTEDIVDIVFTGTSDIHSEFPAAAARHIGLTHVPLLCARELDIEGSPGKCIRVLMHFYTRKHLHELRHPYLEGARQLRTDLPE</sequence>
<name>A0A1F2WTH1_9ACTN</name>
<evidence type="ECO:0000256" key="1">
    <source>
        <dbReference type="NCBIfam" id="TIGR01796"/>
    </source>
</evidence>
<dbReference type="InterPro" id="IPR008243">
    <property type="entry name" value="Chorismate_mutase_AroH"/>
</dbReference>
<dbReference type="SUPFAM" id="SSF55298">
    <property type="entry name" value="YjgF-like"/>
    <property type="match status" value="1"/>
</dbReference>
<dbReference type="AlphaFoldDB" id="A0A1F2WTH1"/>
<evidence type="ECO:0000256" key="2">
    <source>
        <dbReference type="PIRSR" id="PIRSR005965-1"/>
    </source>
</evidence>
<protein>
    <recommendedName>
        <fullName evidence="1 3">chorismate mutase</fullName>
        <ecNumber evidence="1 3">5.4.99.5</ecNumber>
    </recommendedName>
</protein>
<comment type="caution">
    <text evidence="4">The sequence shown here is derived from an EMBL/GenBank/DDBJ whole genome shotgun (WGS) entry which is preliminary data.</text>
</comment>
<dbReference type="EC" id="5.4.99.5" evidence="1 3"/>
<evidence type="ECO:0000313" key="5">
    <source>
        <dbReference type="Proteomes" id="UP000177876"/>
    </source>
</evidence>
<dbReference type="PIRSF" id="PIRSF005965">
    <property type="entry name" value="Chor_mut_AroH"/>
    <property type="match status" value="1"/>
</dbReference>
<keyword evidence="2 3" id="KW-0028">Amino-acid biosynthesis</keyword>
<dbReference type="GO" id="GO:0004106">
    <property type="term" value="F:chorismate mutase activity"/>
    <property type="evidence" value="ECO:0007669"/>
    <property type="project" value="UniProtKB-UniRule"/>
</dbReference>
<feature type="binding site" evidence="2">
    <location>
        <position position="89"/>
    </location>
    <ligand>
        <name>prephenate</name>
        <dbReference type="ChEBI" id="CHEBI:29934"/>
    </ligand>
</feature>
<dbReference type="GO" id="GO:0009073">
    <property type="term" value="P:aromatic amino acid family biosynthetic process"/>
    <property type="evidence" value="ECO:0007669"/>
    <property type="project" value="UniProtKB-UniRule"/>
</dbReference>
<evidence type="ECO:0000313" key="4">
    <source>
        <dbReference type="EMBL" id="OFW60125.1"/>
    </source>
</evidence>
<dbReference type="EMBL" id="MELK01000006">
    <property type="protein sequence ID" value="OFW60125.1"/>
    <property type="molecule type" value="Genomic_DNA"/>
</dbReference>
<dbReference type="NCBIfam" id="TIGR01796">
    <property type="entry name" value="CM_mono_aroH"/>
    <property type="match status" value="1"/>
</dbReference>
<organism evidence="4 5">
    <name type="scientific">Candidatus Solincola sediminis</name>
    <dbReference type="NCBI Taxonomy" id="1797199"/>
    <lineage>
        <taxon>Bacteria</taxon>
        <taxon>Bacillati</taxon>
        <taxon>Actinomycetota</taxon>
        <taxon>Candidatus Geothermincolia</taxon>
        <taxon>Candidatus Geothermincolales</taxon>
        <taxon>Candidatus Geothermincolaceae</taxon>
        <taxon>Candidatus Solincola</taxon>
    </lineage>
</organism>
<dbReference type="Pfam" id="PF07736">
    <property type="entry name" value="CM_1"/>
    <property type="match status" value="1"/>
</dbReference>
<dbReference type="PANTHER" id="PTHR21164:SF0">
    <property type="entry name" value="CHORISMATE MUTASE AROH"/>
    <property type="match status" value="1"/>
</dbReference>
<dbReference type="STRING" id="1797197.A2Y75_02235"/>
<reference evidence="4 5" key="1">
    <citation type="journal article" date="2016" name="Nat. Commun.">
        <title>Thousands of microbial genomes shed light on interconnected biogeochemical processes in an aquifer system.</title>
        <authorList>
            <person name="Anantharaman K."/>
            <person name="Brown C.T."/>
            <person name="Hug L.A."/>
            <person name="Sharon I."/>
            <person name="Castelle C.J."/>
            <person name="Probst A.J."/>
            <person name="Thomas B.C."/>
            <person name="Singh A."/>
            <person name="Wilkins M.J."/>
            <person name="Karaoz U."/>
            <person name="Brodie E.L."/>
            <person name="Williams K.H."/>
            <person name="Hubbard S.S."/>
            <person name="Banfield J.F."/>
        </authorList>
    </citation>
    <scope>NUCLEOTIDE SEQUENCE [LARGE SCALE GENOMIC DNA]</scope>
</reference>
<keyword evidence="2 3" id="KW-0057">Aromatic amino acid biosynthesis</keyword>
<dbReference type="GO" id="GO:0008652">
    <property type="term" value="P:amino acid biosynthetic process"/>
    <property type="evidence" value="ECO:0007669"/>
    <property type="project" value="UniProtKB-UniRule"/>
</dbReference>
<feature type="binding site" evidence="2">
    <location>
        <position position="107"/>
    </location>
    <ligand>
        <name>prephenate</name>
        <dbReference type="ChEBI" id="CHEBI:29934"/>
    </ligand>
</feature>